<comment type="caution">
    <text evidence="1">The sequence shown here is derived from an EMBL/GenBank/DDBJ whole genome shotgun (WGS) entry which is preliminary data.</text>
</comment>
<dbReference type="EMBL" id="JADOUF010000001">
    <property type="protein sequence ID" value="MBG6139523.1"/>
    <property type="molecule type" value="Genomic_DNA"/>
</dbReference>
<evidence type="ECO:0000313" key="1">
    <source>
        <dbReference type="EMBL" id="MBG6139523.1"/>
    </source>
</evidence>
<dbReference type="Gene3D" id="3.90.1140.10">
    <property type="entry name" value="Cyclic phosphodiesterase"/>
    <property type="match status" value="1"/>
</dbReference>
<dbReference type="RefSeq" id="WP_197006173.1">
    <property type="nucleotide sequence ID" value="NZ_BONS01000008.1"/>
</dbReference>
<dbReference type="AlphaFoldDB" id="A0A8J7GMD6"/>
<protein>
    <recommendedName>
        <fullName evidence="3">2'-5' RNA ligase</fullName>
    </recommendedName>
</protein>
<gene>
    <name evidence="1" type="ORF">IW245_005717</name>
</gene>
<evidence type="ECO:0000313" key="2">
    <source>
        <dbReference type="Proteomes" id="UP000622552"/>
    </source>
</evidence>
<evidence type="ECO:0008006" key="3">
    <source>
        <dbReference type="Google" id="ProtNLM"/>
    </source>
</evidence>
<organism evidence="1 2">
    <name type="scientific">Longispora fulva</name>
    <dbReference type="NCBI Taxonomy" id="619741"/>
    <lineage>
        <taxon>Bacteria</taxon>
        <taxon>Bacillati</taxon>
        <taxon>Actinomycetota</taxon>
        <taxon>Actinomycetes</taxon>
        <taxon>Micromonosporales</taxon>
        <taxon>Micromonosporaceae</taxon>
        <taxon>Longispora</taxon>
    </lineage>
</organism>
<accession>A0A8J7GMD6</accession>
<reference evidence="1" key="1">
    <citation type="submission" date="2020-11" db="EMBL/GenBank/DDBJ databases">
        <title>Sequencing the genomes of 1000 actinobacteria strains.</title>
        <authorList>
            <person name="Klenk H.-P."/>
        </authorList>
    </citation>
    <scope>NUCLEOTIDE SEQUENCE</scope>
    <source>
        <strain evidence="1">DSM 45356</strain>
    </source>
</reference>
<name>A0A8J7GMD6_9ACTN</name>
<proteinExistence type="predicted"/>
<dbReference type="Proteomes" id="UP000622552">
    <property type="component" value="Unassembled WGS sequence"/>
</dbReference>
<keyword evidence="2" id="KW-1185">Reference proteome</keyword>
<sequence length="222" mass="23795">MTLFDDLYEKGRTAVLAGQHYTETPPVDGGPAWGLSVVVRPSPTLAARMAAVAAEALTLAGPGHWPTGNAHSSHFTLRCLETYRTGVPASDPMVGRVGDALRKAVVGLRPFRLEVTGLTLTPGSVMACAEADGDTAELLKDRLGEALGADGHYEAGFRRAIWYANLVHFAAPIAEPACLVDWVGERRRLHLGEVLITEVELLRWDDDGSQMVPAVFEAVPLS</sequence>